<dbReference type="OrthoDB" id="2354281at2"/>
<sequence>MNPIQNKISGIFIPVSNIEKARDWYCDILGVDNSGEIIAGHLYVIPLVGANLVLDSKIFKENHTFKVPAFHIDTEDIEAAYQYMQDKKVELITAIEHGHWFNFKDPDGNQLMICQC</sequence>
<name>A0A368X9L8_9BACI</name>
<proteinExistence type="predicted"/>
<dbReference type="RefSeq" id="WP_114354485.1">
    <property type="nucleotide sequence ID" value="NZ_QPJJ01000023.1"/>
</dbReference>
<keyword evidence="2" id="KW-0223">Dioxygenase</keyword>
<gene>
    <name evidence="2" type="ORF">DFR57_1233</name>
</gene>
<dbReference type="AlphaFoldDB" id="A0A368X9L8"/>
<keyword evidence="2" id="KW-0560">Oxidoreductase</keyword>
<accession>A0A368X9L8</accession>
<evidence type="ECO:0000259" key="1">
    <source>
        <dbReference type="Pfam" id="PF00903"/>
    </source>
</evidence>
<evidence type="ECO:0000313" key="2">
    <source>
        <dbReference type="EMBL" id="RCW62734.1"/>
    </source>
</evidence>
<dbReference type="GO" id="GO:0051213">
    <property type="term" value="F:dioxygenase activity"/>
    <property type="evidence" value="ECO:0007669"/>
    <property type="project" value="UniProtKB-KW"/>
</dbReference>
<comment type="caution">
    <text evidence="2">The sequence shown here is derived from an EMBL/GenBank/DDBJ whole genome shotgun (WGS) entry which is preliminary data.</text>
</comment>
<dbReference type="Gene3D" id="3.10.180.10">
    <property type="entry name" value="2,3-Dihydroxybiphenyl 1,2-Dioxygenase, domain 1"/>
    <property type="match status" value="1"/>
</dbReference>
<dbReference type="SUPFAM" id="SSF54593">
    <property type="entry name" value="Glyoxalase/Bleomycin resistance protein/Dihydroxybiphenyl dioxygenase"/>
    <property type="match status" value="1"/>
</dbReference>
<dbReference type="GO" id="GO:0016829">
    <property type="term" value="F:lyase activity"/>
    <property type="evidence" value="ECO:0007669"/>
    <property type="project" value="UniProtKB-KW"/>
</dbReference>
<evidence type="ECO:0000313" key="3">
    <source>
        <dbReference type="Proteomes" id="UP000252585"/>
    </source>
</evidence>
<dbReference type="InterPro" id="IPR004360">
    <property type="entry name" value="Glyas_Fos-R_dOase_dom"/>
</dbReference>
<dbReference type="InterPro" id="IPR029068">
    <property type="entry name" value="Glyas_Bleomycin-R_OHBP_Dase"/>
</dbReference>
<dbReference type="EMBL" id="QPJJ01000023">
    <property type="protein sequence ID" value="RCW62734.1"/>
    <property type="molecule type" value="Genomic_DNA"/>
</dbReference>
<feature type="domain" description="Glyoxalase/fosfomycin resistance/dioxygenase" evidence="1">
    <location>
        <begin position="10"/>
        <end position="112"/>
    </location>
</feature>
<reference evidence="2 3" key="1">
    <citation type="submission" date="2018-07" db="EMBL/GenBank/DDBJ databases">
        <title>Genomic Encyclopedia of Type Strains, Phase IV (KMG-IV): sequencing the most valuable type-strain genomes for metagenomic binning, comparative biology and taxonomic classification.</title>
        <authorList>
            <person name="Goeker M."/>
        </authorList>
    </citation>
    <scope>NUCLEOTIDE SEQUENCE [LARGE SCALE GENOMIC DNA]</scope>
    <source>
        <strain evidence="2 3">DSM 27696</strain>
    </source>
</reference>
<dbReference type="Proteomes" id="UP000252585">
    <property type="component" value="Unassembled WGS sequence"/>
</dbReference>
<keyword evidence="2" id="KW-0456">Lyase</keyword>
<organism evidence="2 3">
    <name type="scientific">Saliterribacillus persicus</name>
    <dbReference type="NCBI Taxonomy" id="930114"/>
    <lineage>
        <taxon>Bacteria</taxon>
        <taxon>Bacillati</taxon>
        <taxon>Bacillota</taxon>
        <taxon>Bacilli</taxon>
        <taxon>Bacillales</taxon>
        <taxon>Bacillaceae</taxon>
        <taxon>Saliterribacillus</taxon>
    </lineage>
</organism>
<keyword evidence="3" id="KW-1185">Reference proteome</keyword>
<protein>
    <submittedName>
        <fullName evidence="2">Catechol 2,3-dioxygenase-like lactoylglutathione lyase family enzyme</fullName>
    </submittedName>
</protein>
<dbReference type="Pfam" id="PF00903">
    <property type="entry name" value="Glyoxalase"/>
    <property type="match status" value="1"/>
</dbReference>